<dbReference type="Gene3D" id="3.40.710.10">
    <property type="entry name" value="DD-peptidase/beta-lactamase superfamily"/>
    <property type="match status" value="2"/>
</dbReference>
<dbReference type="Proteomes" id="UP000238034">
    <property type="component" value="Unassembled WGS sequence"/>
</dbReference>
<dbReference type="PANTHER" id="PTHR32282:SF11">
    <property type="entry name" value="PENICILLIN-BINDING PROTEIN 1B"/>
    <property type="match status" value="1"/>
</dbReference>
<evidence type="ECO:0000256" key="7">
    <source>
        <dbReference type="ARBA" id="ARBA00022670"/>
    </source>
</evidence>
<dbReference type="GO" id="GO:0008360">
    <property type="term" value="P:regulation of cell shape"/>
    <property type="evidence" value="ECO:0007669"/>
    <property type="project" value="UniProtKB-KW"/>
</dbReference>
<dbReference type="InterPro" id="IPR001460">
    <property type="entry name" value="PCN-bd_Tpept"/>
</dbReference>
<dbReference type="RefSeq" id="WP_106292613.1">
    <property type="nucleotide sequence ID" value="NZ_PVTH01000004.1"/>
</dbReference>
<keyword evidence="11" id="KW-0133">Cell shape</keyword>
<dbReference type="GO" id="GO:0030288">
    <property type="term" value="C:outer membrane-bounded periplasmic space"/>
    <property type="evidence" value="ECO:0007669"/>
    <property type="project" value="TreeGrafter"/>
</dbReference>
<evidence type="ECO:0000256" key="9">
    <source>
        <dbReference type="ARBA" id="ARBA00022679"/>
    </source>
</evidence>
<evidence type="ECO:0000256" key="1">
    <source>
        <dbReference type="ARBA" id="ARBA00004236"/>
    </source>
</evidence>
<evidence type="ECO:0000256" key="5">
    <source>
        <dbReference type="ARBA" id="ARBA00022475"/>
    </source>
</evidence>
<dbReference type="SUPFAM" id="SSF53955">
    <property type="entry name" value="Lysozyme-like"/>
    <property type="match status" value="1"/>
</dbReference>
<keyword evidence="15" id="KW-0961">Cell wall biogenesis/degradation</keyword>
<dbReference type="InterPro" id="IPR012338">
    <property type="entry name" value="Beta-lactam/transpept-like"/>
</dbReference>
<dbReference type="InterPro" id="IPR023346">
    <property type="entry name" value="Lysozyme-like_dom_sf"/>
</dbReference>
<comment type="caution">
    <text evidence="21">The sequence shown here is derived from an EMBL/GenBank/DDBJ whole genome shotgun (WGS) entry which is preliminary data.</text>
</comment>
<dbReference type="PANTHER" id="PTHR32282">
    <property type="entry name" value="BINDING PROTEIN TRANSPEPTIDASE, PUTATIVE-RELATED"/>
    <property type="match status" value="1"/>
</dbReference>
<evidence type="ECO:0000259" key="20">
    <source>
        <dbReference type="Pfam" id="PF00912"/>
    </source>
</evidence>
<dbReference type="GO" id="GO:0005886">
    <property type="term" value="C:plasma membrane"/>
    <property type="evidence" value="ECO:0007669"/>
    <property type="project" value="UniProtKB-SubCell"/>
</dbReference>
<evidence type="ECO:0000256" key="17">
    <source>
        <dbReference type="ARBA" id="ARBA00049902"/>
    </source>
</evidence>
<dbReference type="AlphaFoldDB" id="A0A2T0U519"/>
<evidence type="ECO:0000256" key="13">
    <source>
        <dbReference type="ARBA" id="ARBA00023136"/>
    </source>
</evidence>
<keyword evidence="18" id="KW-0812">Transmembrane</keyword>
<dbReference type="GO" id="GO:0009252">
    <property type="term" value="P:peptidoglycan biosynthetic process"/>
    <property type="evidence" value="ECO:0007669"/>
    <property type="project" value="UniProtKB-KW"/>
</dbReference>
<dbReference type="GO" id="GO:0006508">
    <property type="term" value="P:proteolysis"/>
    <property type="evidence" value="ECO:0007669"/>
    <property type="project" value="UniProtKB-KW"/>
</dbReference>
<evidence type="ECO:0000256" key="6">
    <source>
        <dbReference type="ARBA" id="ARBA00022645"/>
    </source>
</evidence>
<comment type="catalytic activity">
    <reaction evidence="17">
        <text>[GlcNAc-(1-&gt;4)-Mur2Ac(oyl-L-Ala-gamma-D-Glu-L-Lys-D-Ala-D-Ala)](n)-di-trans,octa-cis-undecaprenyl diphosphate + beta-D-GlcNAc-(1-&gt;4)-Mur2Ac(oyl-L-Ala-gamma-D-Glu-L-Lys-D-Ala-D-Ala)-di-trans,octa-cis-undecaprenyl diphosphate = [GlcNAc-(1-&gt;4)-Mur2Ac(oyl-L-Ala-gamma-D-Glu-L-Lys-D-Ala-D-Ala)](n+1)-di-trans,octa-cis-undecaprenyl diphosphate + di-trans,octa-cis-undecaprenyl diphosphate + H(+)</text>
        <dbReference type="Rhea" id="RHEA:23708"/>
        <dbReference type="Rhea" id="RHEA-COMP:9602"/>
        <dbReference type="Rhea" id="RHEA-COMP:9603"/>
        <dbReference type="ChEBI" id="CHEBI:15378"/>
        <dbReference type="ChEBI" id="CHEBI:58405"/>
        <dbReference type="ChEBI" id="CHEBI:60033"/>
        <dbReference type="ChEBI" id="CHEBI:78435"/>
        <dbReference type="EC" id="2.4.99.28"/>
    </reaction>
</comment>
<dbReference type="OrthoDB" id="9766909at2"/>
<dbReference type="InterPro" id="IPR050396">
    <property type="entry name" value="Glycosyltr_51/Transpeptidase"/>
</dbReference>
<comment type="subcellular location">
    <subcellularLocation>
        <location evidence="1">Cell membrane</location>
    </subcellularLocation>
</comment>
<evidence type="ECO:0000256" key="15">
    <source>
        <dbReference type="ARBA" id="ARBA00023316"/>
    </source>
</evidence>
<keyword evidence="8" id="KW-0328">Glycosyltransferase</keyword>
<dbReference type="Gene3D" id="1.10.3810.10">
    <property type="entry name" value="Biosynthetic peptidoglycan transglycosylase-like"/>
    <property type="match status" value="1"/>
</dbReference>
<comment type="similarity">
    <text evidence="3">In the C-terminal section; belongs to the transpeptidase family.</text>
</comment>
<dbReference type="GO" id="GO:0009002">
    <property type="term" value="F:serine-type D-Ala-D-Ala carboxypeptidase activity"/>
    <property type="evidence" value="ECO:0007669"/>
    <property type="project" value="UniProtKB-EC"/>
</dbReference>
<dbReference type="InterPro" id="IPR036950">
    <property type="entry name" value="PBP_transglycosylase"/>
</dbReference>
<comment type="catalytic activity">
    <reaction evidence="16">
        <text>Preferential cleavage: (Ac)2-L-Lys-D-Ala-|-D-Ala. Also transpeptidation of peptidyl-alanyl moieties that are N-acyl substituents of D-alanine.</text>
        <dbReference type="EC" id="3.4.16.4"/>
    </reaction>
</comment>
<evidence type="ECO:0000256" key="12">
    <source>
        <dbReference type="ARBA" id="ARBA00022984"/>
    </source>
</evidence>
<proteinExistence type="inferred from homology"/>
<sequence>MMRTSTSFALRIFVKIVLALIVAGFLFYLCIYFGFFGEVPTKKTLKSLQNNSASEIYTADSVLIGRYFVQDRTNVSYESISPFVVKALVATEDARFYEHRGVDMRGLLRVIVKTILLQDESSGGGSTLSQQLAKNLYPRTSHRFFSTPINKVREMITAIRLESVYSKEEIIELYLNTVPMGGNIYGIERASRVFFNKASADLKMEEAAVLIGMLKANTTYNPARYPQRSLERRNVVIGQMLREGYISNSEADSIRLQPLVLSYNKNRAGQGIAPYLREYLRKELLKWTETHLDEDEKPYDLYTDGLKIYTTIDSRIQLEAERAVRTQMTKLQRIFDAHWRNQAPWGNNTSVITSAMQKSDRYTLLKEAGKSEEAIRETFNKKRAMTLFAWGGNKQVTMSPLDSIKYYQKILNTGLISIEPATGHVKAWVGGIHHQVFNYDHILSRRQVGSTFKPILYTAALEKGIDPCILIENKRVTYPQFENWSPQNADGRYSGKYSMKGALAYSVNTVSAQLMMQTGISQTISLAHRMGISSEIPTVPSISLGAASLSLLELVGAYTVFVNTGRLVKPVSITQIKDRDGRVIHAAKKSEGKQVISARNAATMLEMMRGVVDAGSASRLKTDFGLSMDMAGKTGTTQNQADGWFIGITPKLVTGVWVGAENPLVRFRSLKLGQGANTALPVWATFMKSLTAKPQFSSYRYSKFKPLNADVAARLNCPLFIEDEIIEEPVKKESFFKRIFKKGIGIFKKKKKDQNEPGQTQ</sequence>
<keyword evidence="13 18" id="KW-0472">Membrane</keyword>
<comment type="similarity">
    <text evidence="4">In the N-terminal section; belongs to the glycosyltransferase 51 family.</text>
</comment>
<keyword evidence="18" id="KW-1133">Transmembrane helix</keyword>
<evidence type="ECO:0000256" key="18">
    <source>
        <dbReference type="SAM" id="Phobius"/>
    </source>
</evidence>
<dbReference type="Pfam" id="PF00905">
    <property type="entry name" value="Transpeptidase"/>
    <property type="match status" value="1"/>
</dbReference>
<evidence type="ECO:0000256" key="16">
    <source>
        <dbReference type="ARBA" id="ARBA00034000"/>
    </source>
</evidence>
<evidence type="ECO:0000256" key="8">
    <source>
        <dbReference type="ARBA" id="ARBA00022676"/>
    </source>
</evidence>
<feature type="domain" description="Glycosyl transferase family 51" evidence="20">
    <location>
        <begin position="69"/>
        <end position="240"/>
    </location>
</feature>
<dbReference type="EMBL" id="PVTH01000004">
    <property type="protein sequence ID" value="PRY53021.1"/>
    <property type="molecule type" value="Genomic_DNA"/>
</dbReference>
<evidence type="ECO:0000256" key="4">
    <source>
        <dbReference type="ARBA" id="ARBA00007739"/>
    </source>
</evidence>
<dbReference type="SUPFAM" id="SSF56601">
    <property type="entry name" value="beta-lactamase/transpeptidase-like"/>
    <property type="match status" value="1"/>
</dbReference>
<comment type="pathway">
    <text evidence="2">Cell wall biogenesis; peptidoglycan biosynthesis.</text>
</comment>
<evidence type="ECO:0000256" key="2">
    <source>
        <dbReference type="ARBA" id="ARBA00004752"/>
    </source>
</evidence>
<keyword evidence="12" id="KW-0573">Peptidoglycan synthesis</keyword>
<keyword evidence="14" id="KW-0511">Multifunctional enzyme</keyword>
<evidence type="ECO:0000313" key="22">
    <source>
        <dbReference type="Proteomes" id="UP000238034"/>
    </source>
</evidence>
<accession>A0A2T0U519</accession>
<reference evidence="21 22" key="1">
    <citation type="submission" date="2018-03" db="EMBL/GenBank/DDBJ databases">
        <title>Genomic Encyclopedia of Type Strains, Phase III (KMG-III): the genomes of soil and plant-associated and newly described type strains.</title>
        <authorList>
            <person name="Whitman W."/>
        </authorList>
    </citation>
    <scope>NUCLEOTIDE SEQUENCE [LARGE SCALE GENOMIC DNA]</scope>
    <source>
        <strain evidence="21 22">CGMCC 1.9313</strain>
    </source>
</reference>
<name>A0A2T0U519_9SPHI</name>
<evidence type="ECO:0000256" key="3">
    <source>
        <dbReference type="ARBA" id="ARBA00007090"/>
    </source>
</evidence>
<evidence type="ECO:0000256" key="14">
    <source>
        <dbReference type="ARBA" id="ARBA00023268"/>
    </source>
</evidence>
<keyword evidence="5" id="KW-1003">Cell membrane</keyword>
<dbReference type="GO" id="GO:0008658">
    <property type="term" value="F:penicillin binding"/>
    <property type="evidence" value="ECO:0007669"/>
    <property type="project" value="InterPro"/>
</dbReference>
<feature type="transmembrane region" description="Helical" evidence="18">
    <location>
        <begin position="12"/>
        <end position="35"/>
    </location>
</feature>
<keyword evidence="10" id="KW-0378">Hydrolase</keyword>
<keyword evidence="22" id="KW-1185">Reference proteome</keyword>
<dbReference type="GO" id="GO:0008955">
    <property type="term" value="F:peptidoglycan glycosyltransferase activity"/>
    <property type="evidence" value="ECO:0007669"/>
    <property type="project" value="UniProtKB-EC"/>
</dbReference>
<protein>
    <submittedName>
        <fullName evidence="21">Penicillin-binding protein 1A</fullName>
    </submittedName>
</protein>
<organism evidence="21 22">
    <name type="scientific">Arcticibacter pallidicorallinus</name>
    <dbReference type="NCBI Taxonomy" id="1259464"/>
    <lineage>
        <taxon>Bacteria</taxon>
        <taxon>Pseudomonadati</taxon>
        <taxon>Bacteroidota</taxon>
        <taxon>Sphingobacteriia</taxon>
        <taxon>Sphingobacteriales</taxon>
        <taxon>Sphingobacteriaceae</taxon>
        <taxon>Arcticibacter</taxon>
    </lineage>
</organism>
<keyword evidence="7" id="KW-0645">Protease</keyword>
<dbReference type="InterPro" id="IPR001264">
    <property type="entry name" value="Glyco_trans_51"/>
</dbReference>
<keyword evidence="9" id="KW-0808">Transferase</keyword>
<dbReference type="GO" id="GO:0071555">
    <property type="term" value="P:cell wall organization"/>
    <property type="evidence" value="ECO:0007669"/>
    <property type="project" value="UniProtKB-KW"/>
</dbReference>
<dbReference type="Pfam" id="PF00912">
    <property type="entry name" value="Transgly"/>
    <property type="match status" value="1"/>
</dbReference>
<keyword evidence="6" id="KW-0121">Carboxypeptidase</keyword>
<evidence type="ECO:0000313" key="21">
    <source>
        <dbReference type="EMBL" id="PRY53021.1"/>
    </source>
</evidence>
<feature type="domain" description="Penicillin-binding protein transpeptidase" evidence="19">
    <location>
        <begin position="418"/>
        <end position="651"/>
    </location>
</feature>
<evidence type="ECO:0000256" key="11">
    <source>
        <dbReference type="ARBA" id="ARBA00022960"/>
    </source>
</evidence>
<gene>
    <name evidence="21" type="ORF">B0I27_10428</name>
</gene>
<evidence type="ECO:0000259" key="19">
    <source>
        <dbReference type="Pfam" id="PF00905"/>
    </source>
</evidence>
<evidence type="ECO:0000256" key="10">
    <source>
        <dbReference type="ARBA" id="ARBA00022801"/>
    </source>
</evidence>